<evidence type="ECO:0000256" key="1">
    <source>
        <dbReference type="SAM" id="MobiDB-lite"/>
    </source>
</evidence>
<reference evidence="2" key="1">
    <citation type="submission" date="2020-02" db="EMBL/GenBank/DDBJ databases">
        <authorList>
            <person name="Meier V. D."/>
        </authorList>
    </citation>
    <scope>NUCLEOTIDE SEQUENCE</scope>
    <source>
        <strain evidence="2">AVDCRST_MAG31</strain>
    </source>
</reference>
<accession>A0A6J4T6C1</accession>
<proteinExistence type="predicted"/>
<feature type="non-terminal residue" evidence="2">
    <location>
        <position position="45"/>
    </location>
</feature>
<dbReference type="AlphaFoldDB" id="A0A6J4T6C1"/>
<feature type="region of interest" description="Disordered" evidence="1">
    <location>
        <begin position="1"/>
        <end position="32"/>
    </location>
</feature>
<protein>
    <submittedName>
        <fullName evidence="2">Uncharacterized protein</fullName>
    </submittedName>
</protein>
<name>A0A6J4T6C1_9SPHN</name>
<dbReference type="EMBL" id="CADCWA010000083">
    <property type="protein sequence ID" value="CAA9515151.1"/>
    <property type="molecule type" value="Genomic_DNA"/>
</dbReference>
<evidence type="ECO:0000313" key="2">
    <source>
        <dbReference type="EMBL" id="CAA9515151.1"/>
    </source>
</evidence>
<sequence length="45" mass="5030">QPVRRLRPGPGAAGSVQLQVRSAQRSHLRPRLQAPALRPVRLRLL</sequence>
<organism evidence="2">
    <name type="scientific">uncultured Sphingomonas sp</name>
    <dbReference type="NCBI Taxonomy" id="158754"/>
    <lineage>
        <taxon>Bacteria</taxon>
        <taxon>Pseudomonadati</taxon>
        <taxon>Pseudomonadota</taxon>
        <taxon>Alphaproteobacteria</taxon>
        <taxon>Sphingomonadales</taxon>
        <taxon>Sphingomonadaceae</taxon>
        <taxon>Sphingomonas</taxon>
        <taxon>environmental samples</taxon>
    </lineage>
</organism>
<feature type="non-terminal residue" evidence="2">
    <location>
        <position position="1"/>
    </location>
</feature>
<gene>
    <name evidence="2" type="ORF">AVDCRST_MAG31-1212</name>
</gene>